<evidence type="ECO:0000256" key="1">
    <source>
        <dbReference type="ARBA" id="ARBA00004448"/>
    </source>
</evidence>
<evidence type="ECO:0000256" key="11">
    <source>
        <dbReference type="SAM" id="Phobius"/>
    </source>
</evidence>
<dbReference type="OrthoDB" id="2261329at2759"/>
<evidence type="ECO:0000256" key="8">
    <source>
        <dbReference type="ARBA" id="ARBA00023010"/>
    </source>
</evidence>
<dbReference type="PANTHER" id="PTHR10485">
    <property type="entry name" value="MITOCHONDRIAL IMPORT INNER MEMBRANE TRANSLOCASE SUBUNIT TIM-17"/>
    <property type="match status" value="1"/>
</dbReference>
<comment type="similarity">
    <text evidence="2">Belongs to the Tim17/Tim22/Tim23 family.</text>
</comment>
<dbReference type="Proteomes" id="UP000027456">
    <property type="component" value="Unassembled WGS sequence"/>
</dbReference>
<evidence type="ECO:0000256" key="5">
    <source>
        <dbReference type="ARBA" id="ARBA00022792"/>
    </source>
</evidence>
<dbReference type="EMBL" id="AZST01000531">
    <property type="protein sequence ID" value="KEP48335.1"/>
    <property type="molecule type" value="Genomic_DNA"/>
</dbReference>
<keyword evidence="6" id="KW-0653">Protein transport</keyword>
<gene>
    <name evidence="12" type="ORF">V565_127310</name>
</gene>
<evidence type="ECO:0000256" key="9">
    <source>
        <dbReference type="ARBA" id="ARBA00023128"/>
    </source>
</evidence>
<keyword evidence="8" id="KW-0811">Translocation</keyword>
<evidence type="ECO:0000256" key="6">
    <source>
        <dbReference type="ARBA" id="ARBA00022927"/>
    </source>
</evidence>
<evidence type="ECO:0000256" key="10">
    <source>
        <dbReference type="ARBA" id="ARBA00023136"/>
    </source>
</evidence>
<protein>
    <submittedName>
        <fullName evidence="12">Import inner membrane translocase subunit Tim17</fullName>
    </submittedName>
</protein>
<feature type="transmembrane region" description="Helical" evidence="11">
    <location>
        <begin position="41"/>
        <end position="61"/>
    </location>
</feature>
<keyword evidence="13" id="KW-1185">Reference proteome</keyword>
<keyword evidence="9" id="KW-0496">Mitochondrion</keyword>
<sequence>MSAFGCAITAYRQKNDIWNGVFSGAGAGGCLSARGGPRSALYGAFIGGTVMGIFECVSVALGRFTVEGNRPQPPPGKGY</sequence>
<reference evidence="12 13" key="1">
    <citation type="submission" date="2013-12" db="EMBL/GenBank/DDBJ databases">
        <authorList>
            <person name="Cubeta M."/>
            <person name="Pakala S."/>
            <person name="Fedorova N."/>
            <person name="Thomas E."/>
            <person name="Dean R."/>
            <person name="Jabaji S."/>
            <person name="Neate S."/>
            <person name="Toda T."/>
            <person name="Tavantzis S."/>
            <person name="Vilgalys R."/>
            <person name="Bharathan N."/>
            <person name="Pakala S."/>
            <person name="Losada L.S."/>
            <person name="Zafar N."/>
            <person name="Nierman W."/>
        </authorList>
    </citation>
    <scope>NUCLEOTIDE SEQUENCE [LARGE SCALE GENOMIC DNA]</scope>
    <source>
        <strain evidence="12 13">123E</strain>
    </source>
</reference>
<keyword evidence="5" id="KW-0999">Mitochondrion inner membrane</keyword>
<evidence type="ECO:0000256" key="2">
    <source>
        <dbReference type="ARBA" id="ARBA00008444"/>
    </source>
</evidence>
<dbReference type="GO" id="GO:0008320">
    <property type="term" value="F:protein transmembrane transporter activity"/>
    <property type="evidence" value="ECO:0007669"/>
    <property type="project" value="TreeGrafter"/>
</dbReference>
<keyword evidence="4 11" id="KW-0812">Transmembrane</keyword>
<dbReference type="PANTHER" id="PTHR10485:SF0">
    <property type="entry name" value="AT05822P-RELATED"/>
    <property type="match status" value="1"/>
</dbReference>
<keyword evidence="3" id="KW-0813">Transport</keyword>
<comment type="subcellular location">
    <subcellularLocation>
        <location evidence="1">Mitochondrion inner membrane</location>
        <topology evidence="1">Multi-pass membrane protein</topology>
    </subcellularLocation>
</comment>
<keyword evidence="7 11" id="KW-1133">Transmembrane helix</keyword>
<name>A0A074RSP9_9AGAM</name>
<dbReference type="GO" id="GO:0005744">
    <property type="term" value="C:TIM23 mitochondrial import inner membrane translocase complex"/>
    <property type="evidence" value="ECO:0007669"/>
    <property type="project" value="TreeGrafter"/>
</dbReference>
<organism evidence="12 13">
    <name type="scientific">Rhizoctonia solani 123E</name>
    <dbReference type="NCBI Taxonomy" id="1423351"/>
    <lineage>
        <taxon>Eukaryota</taxon>
        <taxon>Fungi</taxon>
        <taxon>Dikarya</taxon>
        <taxon>Basidiomycota</taxon>
        <taxon>Agaricomycotina</taxon>
        <taxon>Agaricomycetes</taxon>
        <taxon>Cantharellales</taxon>
        <taxon>Ceratobasidiaceae</taxon>
        <taxon>Rhizoctonia</taxon>
    </lineage>
</organism>
<evidence type="ECO:0000256" key="4">
    <source>
        <dbReference type="ARBA" id="ARBA00022692"/>
    </source>
</evidence>
<accession>A0A074RSP9</accession>
<comment type="caution">
    <text evidence="12">The sequence shown here is derived from an EMBL/GenBank/DDBJ whole genome shotgun (WGS) entry which is preliminary data.</text>
</comment>
<dbReference type="GO" id="GO:0030150">
    <property type="term" value="P:protein import into mitochondrial matrix"/>
    <property type="evidence" value="ECO:0007669"/>
    <property type="project" value="TreeGrafter"/>
</dbReference>
<keyword evidence="10 11" id="KW-0472">Membrane</keyword>
<evidence type="ECO:0000256" key="7">
    <source>
        <dbReference type="ARBA" id="ARBA00022989"/>
    </source>
</evidence>
<dbReference type="AlphaFoldDB" id="A0A074RSP9"/>
<dbReference type="Pfam" id="PF02466">
    <property type="entry name" value="Tim17"/>
    <property type="match status" value="1"/>
</dbReference>
<dbReference type="STRING" id="1423351.A0A074RSP9"/>
<evidence type="ECO:0000313" key="13">
    <source>
        <dbReference type="Proteomes" id="UP000027456"/>
    </source>
</evidence>
<evidence type="ECO:0000256" key="3">
    <source>
        <dbReference type="ARBA" id="ARBA00022448"/>
    </source>
</evidence>
<proteinExistence type="inferred from homology"/>
<evidence type="ECO:0000313" key="12">
    <source>
        <dbReference type="EMBL" id="KEP48335.1"/>
    </source>
</evidence>
<dbReference type="HOGENOM" id="CLU_087811_2_0_1"/>